<dbReference type="EC" id="1.2.1.3" evidence="3"/>
<sequence>MHSIDQAYIDGRFVSPHGQEQMELVNPTTGDVIGHVVLADETDARQAVLAAKAAAPAFAATGKTERLELLGRLHASVMARSEELRDATIEEYGGPVSRSVWVSRFAAQTFLDAATTLRDYEFERSAGRSRLLMEPVGISTLITPWNSAAGSICGKLAMALAAGCTAIVKPSELSALQSHIVAQAIHDAGLPPGVVNLIHGRGSLLGPVLCTHPDVAKISFTGSTATGKAIAAMANDSVKRVSLGLGGKSPTILLDDADLDTAVPGAIVAAFQNSGQACIAGTRLLVPQALLADVLARVKSAVEQMVVGDPADPRTQIGPMLGAAQFERVQRYIRRGIEEGATLLVGGPGRPEGLGRGFFVKPTVFADVSNDMEIAREEIFGPVLCILAYRSEDEAVEIANDTPYGLHGYVFSSDPARADAIARRMQVGRVAINGMQHDPLAPFGGYKQSGVGREYGVQGLESFLETKIIMEPGNERSAS</sequence>
<dbReference type="InterPro" id="IPR016163">
    <property type="entry name" value="Ald_DH_C"/>
</dbReference>
<dbReference type="InterPro" id="IPR016162">
    <property type="entry name" value="Ald_DH_N"/>
</dbReference>
<dbReference type="Gene3D" id="3.40.605.10">
    <property type="entry name" value="Aldehyde Dehydrogenase, Chain A, domain 1"/>
    <property type="match status" value="1"/>
</dbReference>
<organism evidence="6 7">
    <name type="scientific">Roseateles agri</name>
    <dbReference type="NCBI Taxonomy" id="3098619"/>
    <lineage>
        <taxon>Bacteria</taxon>
        <taxon>Pseudomonadati</taxon>
        <taxon>Pseudomonadota</taxon>
        <taxon>Betaproteobacteria</taxon>
        <taxon>Burkholderiales</taxon>
        <taxon>Sphaerotilaceae</taxon>
        <taxon>Roseateles</taxon>
    </lineage>
</organism>
<evidence type="ECO:0000313" key="7">
    <source>
        <dbReference type="Proteomes" id="UP001285263"/>
    </source>
</evidence>
<accession>A0ABU5DL69</accession>
<gene>
    <name evidence="6" type="ORF">SNE35_20420</name>
</gene>
<dbReference type="InterPro" id="IPR016160">
    <property type="entry name" value="Ald_DH_CS_CYS"/>
</dbReference>
<dbReference type="Proteomes" id="UP001285263">
    <property type="component" value="Unassembled WGS sequence"/>
</dbReference>
<feature type="domain" description="Aldehyde dehydrogenase" evidence="5">
    <location>
        <begin position="14"/>
        <end position="469"/>
    </location>
</feature>
<dbReference type="Gene3D" id="3.40.309.10">
    <property type="entry name" value="Aldehyde Dehydrogenase, Chain A, domain 2"/>
    <property type="match status" value="1"/>
</dbReference>
<name>A0ABU5DL69_9BURK</name>
<evidence type="ECO:0000313" key="6">
    <source>
        <dbReference type="EMBL" id="MDY0746889.1"/>
    </source>
</evidence>
<dbReference type="PANTHER" id="PTHR42804:SF1">
    <property type="entry name" value="ALDEHYDE DEHYDROGENASE-RELATED"/>
    <property type="match status" value="1"/>
</dbReference>
<evidence type="ECO:0000256" key="2">
    <source>
        <dbReference type="ARBA" id="ARBA00023002"/>
    </source>
</evidence>
<protein>
    <recommendedName>
        <fullName evidence="3">aldehyde dehydrogenase (NAD(+))</fullName>
        <ecNumber evidence="3">1.2.1.3</ecNumber>
    </recommendedName>
</protein>
<dbReference type="SUPFAM" id="SSF53720">
    <property type="entry name" value="ALDH-like"/>
    <property type="match status" value="1"/>
</dbReference>
<dbReference type="Pfam" id="PF00171">
    <property type="entry name" value="Aldedh"/>
    <property type="match status" value="1"/>
</dbReference>
<evidence type="ECO:0000256" key="4">
    <source>
        <dbReference type="ARBA" id="ARBA00049194"/>
    </source>
</evidence>
<dbReference type="PANTHER" id="PTHR42804">
    <property type="entry name" value="ALDEHYDE DEHYDROGENASE"/>
    <property type="match status" value="1"/>
</dbReference>
<comment type="caution">
    <text evidence="6">The sequence shown here is derived from an EMBL/GenBank/DDBJ whole genome shotgun (WGS) entry which is preliminary data.</text>
</comment>
<evidence type="ECO:0000256" key="1">
    <source>
        <dbReference type="ARBA" id="ARBA00009986"/>
    </source>
</evidence>
<dbReference type="PROSITE" id="PS00070">
    <property type="entry name" value="ALDEHYDE_DEHYDR_CYS"/>
    <property type="match status" value="1"/>
</dbReference>
<proteinExistence type="inferred from homology"/>
<keyword evidence="7" id="KW-1185">Reference proteome</keyword>
<comment type="similarity">
    <text evidence="1">Belongs to the aldehyde dehydrogenase family.</text>
</comment>
<dbReference type="EMBL" id="JAXCLA010000006">
    <property type="protein sequence ID" value="MDY0746889.1"/>
    <property type="molecule type" value="Genomic_DNA"/>
</dbReference>
<dbReference type="RefSeq" id="WP_320424848.1">
    <property type="nucleotide sequence ID" value="NZ_JAXCLA010000006.1"/>
</dbReference>
<dbReference type="CDD" id="cd07138">
    <property type="entry name" value="ALDH_CddD_SSP0762"/>
    <property type="match status" value="1"/>
</dbReference>
<evidence type="ECO:0000256" key="3">
    <source>
        <dbReference type="ARBA" id="ARBA00024226"/>
    </source>
</evidence>
<dbReference type="InterPro" id="IPR016161">
    <property type="entry name" value="Ald_DH/histidinol_DH"/>
</dbReference>
<dbReference type="InterPro" id="IPR015590">
    <property type="entry name" value="Aldehyde_DH_dom"/>
</dbReference>
<comment type="catalytic activity">
    <reaction evidence="4">
        <text>an aldehyde + NAD(+) + H2O = a carboxylate + NADH + 2 H(+)</text>
        <dbReference type="Rhea" id="RHEA:16185"/>
        <dbReference type="ChEBI" id="CHEBI:15377"/>
        <dbReference type="ChEBI" id="CHEBI:15378"/>
        <dbReference type="ChEBI" id="CHEBI:17478"/>
        <dbReference type="ChEBI" id="CHEBI:29067"/>
        <dbReference type="ChEBI" id="CHEBI:57540"/>
        <dbReference type="ChEBI" id="CHEBI:57945"/>
        <dbReference type="EC" id="1.2.1.3"/>
    </reaction>
</comment>
<reference evidence="6 7" key="1">
    <citation type="submission" date="2023-11" db="EMBL/GenBank/DDBJ databases">
        <title>Paucibacter sp. nov., isolated from fresh soil in Korea.</title>
        <authorList>
            <person name="Le N.T.T."/>
        </authorList>
    </citation>
    <scope>NUCLEOTIDE SEQUENCE [LARGE SCALE GENOMIC DNA]</scope>
    <source>
        <strain evidence="6 7">R3-3</strain>
    </source>
</reference>
<keyword evidence="2" id="KW-0560">Oxidoreductase</keyword>
<evidence type="ECO:0000259" key="5">
    <source>
        <dbReference type="Pfam" id="PF00171"/>
    </source>
</evidence>